<proteinExistence type="predicted"/>
<dbReference type="AlphaFoldDB" id="A0A7J9SBW0"/>
<dbReference type="Proteomes" id="UP000536195">
    <property type="component" value="Unassembled WGS sequence"/>
</dbReference>
<comment type="caution">
    <text evidence="1">The sequence shown here is derived from an EMBL/GenBank/DDBJ whole genome shotgun (WGS) entry which is preliminary data.</text>
</comment>
<evidence type="ECO:0000313" key="2">
    <source>
        <dbReference type="Proteomes" id="UP000536195"/>
    </source>
</evidence>
<evidence type="ECO:0000313" key="1">
    <source>
        <dbReference type="EMBL" id="MBB6402508.1"/>
    </source>
</evidence>
<dbReference type="EMBL" id="JACHEC010000004">
    <property type="protein sequence ID" value="MBB6402508.1"/>
    <property type="molecule type" value="Genomic_DNA"/>
</dbReference>
<dbReference type="RefSeq" id="WP_184230935.1">
    <property type="nucleotide sequence ID" value="NZ_JACHEC010000004.1"/>
</dbReference>
<protein>
    <submittedName>
        <fullName evidence="1">Uncharacterized protein</fullName>
    </submittedName>
</protein>
<organism evidence="1 2">
    <name type="scientific">Methanococcus maripaludis</name>
    <name type="common">Methanococcus deltae</name>
    <dbReference type="NCBI Taxonomy" id="39152"/>
    <lineage>
        <taxon>Archaea</taxon>
        <taxon>Methanobacteriati</taxon>
        <taxon>Methanobacteriota</taxon>
        <taxon>Methanomada group</taxon>
        <taxon>Methanococci</taxon>
        <taxon>Methanococcales</taxon>
        <taxon>Methanococcaceae</taxon>
        <taxon>Methanococcus</taxon>
    </lineage>
</organism>
<gene>
    <name evidence="1" type="ORF">HNP92_001831</name>
</gene>
<accession>A0A7J9SBW0</accession>
<reference evidence="1 2" key="1">
    <citation type="submission" date="2020-08" db="EMBL/GenBank/DDBJ databases">
        <title>Genomic Encyclopedia of Type Strains, Phase IV (KMG-V): Genome sequencing to study the core and pangenomes of soil and plant-associated prokaryotes.</title>
        <authorList>
            <person name="Whitman W."/>
        </authorList>
    </citation>
    <scope>NUCLEOTIDE SEQUENCE [LARGE SCALE GENOMIC DNA]</scope>
    <source>
        <strain evidence="1 2">C11</strain>
    </source>
</reference>
<name>A0A7J9SBW0_METMI</name>
<sequence>MSRDAEIIRAMIARRPRLTEIDAADIYYNSNVPEVVSSPIVGSCADAKTLAYMALNGY</sequence>